<dbReference type="GeneID" id="27356746"/>
<keyword evidence="2" id="KW-1185">Reference proteome</keyword>
<evidence type="ECO:0000313" key="1">
    <source>
        <dbReference type="EMBL" id="KIW43583.1"/>
    </source>
</evidence>
<dbReference type="RefSeq" id="XP_016263799.1">
    <property type="nucleotide sequence ID" value="XM_016405593.1"/>
</dbReference>
<dbReference type="Proteomes" id="UP000053342">
    <property type="component" value="Unassembled WGS sequence"/>
</dbReference>
<dbReference type="HOGENOM" id="CLU_1578539_0_0_1"/>
<sequence length="169" mass="18990">MAAPCSDSKCSCSVTFFEPTILLEQHRLQEFLHAIEYNSQSSIQDVRVVAVHGTIRFSRLYFLQPHRNADHAPSNILESGDSLVQVGHGAAGHPHVQWWRIWKHVCGRATSDDQGHGHLSQCQHVHVLLELDLEMSHIRHDVSQPVGSNATRQVPDPLLYKPMIICCSC</sequence>
<reference evidence="1 2" key="1">
    <citation type="submission" date="2015-01" db="EMBL/GenBank/DDBJ databases">
        <title>The Genome Sequence of Exophiala oligosperma CBS72588.</title>
        <authorList>
            <consortium name="The Broad Institute Genomics Platform"/>
            <person name="Cuomo C."/>
            <person name="de Hoog S."/>
            <person name="Gorbushina A."/>
            <person name="Stielow B."/>
            <person name="Teixiera M."/>
            <person name="Abouelleil A."/>
            <person name="Chapman S.B."/>
            <person name="Priest M."/>
            <person name="Young S.K."/>
            <person name="Wortman J."/>
            <person name="Nusbaum C."/>
            <person name="Birren B."/>
        </authorList>
    </citation>
    <scope>NUCLEOTIDE SEQUENCE [LARGE SCALE GENOMIC DNA]</scope>
    <source>
        <strain evidence="1 2">CBS 72588</strain>
    </source>
</reference>
<accession>A0A0D2DKU3</accession>
<dbReference type="EMBL" id="KN847335">
    <property type="protein sequence ID" value="KIW43583.1"/>
    <property type="molecule type" value="Genomic_DNA"/>
</dbReference>
<organism evidence="1 2">
    <name type="scientific">Exophiala oligosperma</name>
    <dbReference type="NCBI Taxonomy" id="215243"/>
    <lineage>
        <taxon>Eukaryota</taxon>
        <taxon>Fungi</taxon>
        <taxon>Dikarya</taxon>
        <taxon>Ascomycota</taxon>
        <taxon>Pezizomycotina</taxon>
        <taxon>Eurotiomycetes</taxon>
        <taxon>Chaetothyriomycetidae</taxon>
        <taxon>Chaetothyriales</taxon>
        <taxon>Herpotrichiellaceae</taxon>
        <taxon>Exophiala</taxon>
    </lineage>
</organism>
<evidence type="ECO:0000313" key="2">
    <source>
        <dbReference type="Proteomes" id="UP000053342"/>
    </source>
</evidence>
<protein>
    <submittedName>
        <fullName evidence="1">Uncharacterized protein</fullName>
    </submittedName>
</protein>
<gene>
    <name evidence="1" type="ORF">PV06_04672</name>
</gene>
<name>A0A0D2DKU3_9EURO</name>
<proteinExistence type="predicted"/>
<dbReference type="AlphaFoldDB" id="A0A0D2DKU3"/>
<dbReference type="VEuPathDB" id="FungiDB:PV06_04672"/>